<sequence length="431" mass="45374">MSDPTVPGGPERSVPVQEPAAKRPSMGRAVAVVICLVLAAVLTTPAAIAYWGQRTLNDTTRYVNTVGPLVNSPEVQNAIATTVTDAIEKQVDIEALLNDVFAGVITDRPRLERLVGPLAAAINGLIDRQVREFLASDEFADLWTAVNTRLQQALQRLLTGDQTGAISLQGDQVVLDVSEVIERVKQRLVDRGLTIVQNVPIPNIDKQIVLMEAPQLAQLKTIYAFANPLAQWMLVVVAGLYLVALVLSRRRPRTTVIIGVLLAANALLLALALTVGRQLFIDGLSGTTFGPASAVFYDTLLAYLDRGRQVFLWLGLILVVVGWFAGPNQYGTAVRGAVTGGLESIGGALAGSPVGDAGRWVAPNAGWLRVAVGLLGVVVLLWGNDVSLSRLFGSLALVVGLLAVVQVLVGAGRAPAASPVPPAAAVPGTAK</sequence>
<reference evidence="3 4" key="1">
    <citation type="journal article" date="2015" name="Stand. Genomic Sci.">
        <title>Genomic Encyclopedia of Bacterial and Archaeal Type Strains, Phase III: the genomes of soil and plant-associated and newly described type strains.</title>
        <authorList>
            <person name="Whitman W.B."/>
            <person name="Woyke T."/>
            <person name="Klenk H.P."/>
            <person name="Zhou Y."/>
            <person name="Lilburn T.G."/>
            <person name="Beck B.J."/>
            <person name="De Vos P."/>
            <person name="Vandamme P."/>
            <person name="Eisen J.A."/>
            <person name="Garrity G."/>
            <person name="Hugenholtz P."/>
            <person name="Kyrpides N.C."/>
        </authorList>
    </citation>
    <scope>NUCLEOTIDE SEQUENCE [LARGE SCALE GENOMIC DNA]</scope>
    <source>
        <strain evidence="3 4">VKM Ac-2572</strain>
    </source>
</reference>
<feature type="transmembrane region" description="Helical" evidence="2">
    <location>
        <begin position="229"/>
        <end position="247"/>
    </location>
</feature>
<dbReference type="Proteomes" id="UP000294508">
    <property type="component" value="Unassembled WGS sequence"/>
</dbReference>
<dbReference type="OrthoDB" id="4350291at2"/>
<feature type="transmembrane region" description="Helical" evidence="2">
    <location>
        <begin position="310"/>
        <end position="326"/>
    </location>
</feature>
<comment type="caution">
    <text evidence="3">The sequence shown here is derived from an EMBL/GenBank/DDBJ whole genome shotgun (WGS) entry which is preliminary data.</text>
</comment>
<evidence type="ECO:0000313" key="3">
    <source>
        <dbReference type="EMBL" id="TCO33401.1"/>
    </source>
</evidence>
<keyword evidence="2" id="KW-0472">Membrane</keyword>
<feature type="transmembrane region" description="Helical" evidence="2">
    <location>
        <begin position="29"/>
        <end position="51"/>
    </location>
</feature>
<organism evidence="3 4">
    <name type="scientific">Kribbella steppae</name>
    <dbReference type="NCBI Taxonomy" id="2512223"/>
    <lineage>
        <taxon>Bacteria</taxon>
        <taxon>Bacillati</taxon>
        <taxon>Actinomycetota</taxon>
        <taxon>Actinomycetes</taxon>
        <taxon>Propionibacteriales</taxon>
        <taxon>Kribbellaceae</taxon>
        <taxon>Kribbella</taxon>
    </lineage>
</organism>
<accession>A0A4R2HQ74</accession>
<keyword evidence="4" id="KW-1185">Reference proteome</keyword>
<evidence type="ECO:0000313" key="4">
    <source>
        <dbReference type="Proteomes" id="UP000294508"/>
    </source>
</evidence>
<gene>
    <name evidence="3" type="ORF">EV652_103402</name>
</gene>
<protein>
    <recommendedName>
        <fullName evidence="5">Integral membrane protein</fullName>
    </recommendedName>
</protein>
<evidence type="ECO:0008006" key="5">
    <source>
        <dbReference type="Google" id="ProtNLM"/>
    </source>
</evidence>
<evidence type="ECO:0000256" key="1">
    <source>
        <dbReference type="SAM" id="MobiDB-lite"/>
    </source>
</evidence>
<feature type="transmembrane region" description="Helical" evidence="2">
    <location>
        <begin position="254"/>
        <end position="273"/>
    </location>
</feature>
<dbReference type="RefSeq" id="WP_132208862.1">
    <property type="nucleotide sequence ID" value="NZ_SLWN01000003.1"/>
</dbReference>
<evidence type="ECO:0000256" key="2">
    <source>
        <dbReference type="SAM" id="Phobius"/>
    </source>
</evidence>
<proteinExistence type="predicted"/>
<dbReference type="AlphaFoldDB" id="A0A4R2HQ74"/>
<feature type="transmembrane region" description="Helical" evidence="2">
    <location>
        <begin position="391"/>
        <end position="411"/>
    </location>
</feature>
<feature type="transmembrane region" description="Helical" evidence="2">
    <location>
        <begin position="366"/>
        <end position="384"/>
    </location>
</feature>
<feature type="region of interest" description="Disordered" evidence="1">
    <location>
        <begin position="1"/>
        <end position="21"/>
    </location>
</feature>
<name>A0A4R2HQ74_9ACTN</name>
<keyword evidence="2" id="KW-1133">Transmembrane helix</keyword>
<keyword evidence="2" id="KW-0812">Transmembrane</keyword>
<dbReference type="EMBL" id="SLWN01000003">
    <property type="protein sequence ID" value="TCO33401.1"/>
    <property type="molecule type" value="Genomic_DNA"/>
</dbReference>